<dbReference type="HAMAP" id="MF_00530">
    <property type="entry name" value="ATP_synth_epsil_bac"/>
    <property type="match status" value="1"/>
</dbReference>
<dbReference type="AlphaFoldDB" id="A0A7W9SHY5"/>
<comment type="subunit">
    <text evidence="8 9">F-type ATPases have 2 components, CF(1) - the catalytic core - and CF(0) - the membrane proton channel. CF(1) has five subunits: alpha(3), beta(3), gamma(1), delta(1), epsilon(1). CF(0) has three main subunits: a, b and c.</text>
</comment>
<dbReference type="Proteomes" id="UP000522163">
    <property type="component" value="Unassembled WGS sequence"/>
</dbReference>
<dbReference type="GeneID" id="85015656"/>
<keyword evidence="6 8" id="KW-0139">CF(1)</keyword>
<evidence type="ECO:0000256" key="3">
    <source>
        <dbReference type="ARBA" id="ARBA00022448"/>
    </source>
</evidence>
<sequence>MMRGNGNLFSAKVIATNKVYYDDRLLYLNVRTLDGQIGFMAHHAPIVVAVDIGVLDMQKPDGSWEHVEVGKGILQFANNRLTLLVDTLETKEEMDIRRAEEAKERAEEELRQKQSYQEFKKSQAALARALGRLEFYKKTYM</sequence>
<evidence type="ECO:0000256" key="1">
    <source>
        <dbReference type="ARBA" id="ARBA00004202"/>
    </source>
</evidence>
<gene>
    <name evidence="8" type="primary">atpC</name>
    <name evidence="13" type="ORF">HNQ46_002142</name>
</gene>
<feature type="coiled-coil region" evidence="10">
    <location>
        <begin position="89"/>
        <end position="119"/>
    </location>
</feature>
<dbReference type="GO" id="GO:0045259">
    <property type="term" value="C:proton-transporting ATP synthase complex"/>
    <property type="evidence" value="ECO:0007669"/>
    <property type="project" value="UniProtKB-KW"/>
</dbReference>
<evidence type="ECO:0000256" key="5">
    <source>
        <dbReference type="ARBA" id="ARBA00023136"/>
    </source>
</evidence>
<evidence type="ECO:0000256" key="4">
    <source>
        <dbReference type="ARBA" id="ARBA00023065"/>
    </source>
</evidence>
<comment type="function">
    <text evidence="8">Produces ATP from ADP in the presence of a proton gradient across the membrane.</text>
</comment>
<dbReference type="SUPFAM" id="SSF51344">
    <property type="entry name" value="Epsilon subunit of F1F0-ATP synthase N-terminal domain"/>
    <property type="match status" value="1"/>
</dbReference>
<keyword evidence="5 8" id="KW-0472">Membrane</keyword>
<dbReference type="PANTHER" id="PTHR13822:SF10">
    <property type="entry name" value="ATP SYNTHASE EPSILON CHAIN, CHLOROPLASTIC"/>
    <property type="match status" value="1"/>
</dbReference>
<dbReference type="Gene3D" id="2.60.15.10">
    <property type="entry name" value="F0F1 ATP synthase delta/epsilon subunit, N-terminal"/>
    <property type="match status" value="1"/>
</dbReference>
<dbReference type="InterPro" id="IPR001469">
    <property type="entry name" value="ATP_synth_F1_dsu/esu"/>
</dbReference>
<comment type="subcellular location">
    <subcellularLocation>
        <location evidence="1 8">Cell membrane</location>
        <topology evidence="1 8">Peripheral membrane protein</topology>
    </subcellularLocation>
</comment>
<evidence type="ECO:0000313" key="14">
    <source>
        <dbReference type="Proteomes" id="UP000522163"/>
    </source>
</evidence>
<accession>A0A7W9SHY5</accession>
<keyword evidence="8" id="KW-1003">Cell membrane</keyword>
<feature type="domain" description="ATP synthase epsilon subunit C-terminal" evidence="11">
    <location>
        <begin position="92"/>
        <end position="134"/>
    </location>
</feature>
<proteinExistence type="inferred from homology"/>
<evidence type="ECO:0000256" key="9">
    <source>
        <dbReference type="RuleBase" id="RU003656"/>
    </source>
</evidence>
<evidence type="ECO:0000256" key="6">
    <source>
        <dbReference type="ARBA" id="ARBA00023196"/>
    </source>
</evidence>
<dbReference type="GO" id="GO:0046933">
    <property type="term" value="F:proton-transporting ATP synthase activity, rotational mechanism"/>
    <property type="evidence" value="ECO:0007669"/>
    <property type="project" value="UniProtKB-UniRule"/>
</dbReference>
<dbReference type="CDD" id="cd12152">
    <property type="entry name" value="F1-ATPase_delta"/>
    <property type="match status" value="1"/>
</dbReference>
<keyword evidence="7 8" id="KW-0066">ATP synthesis</keyword>
<comment type="caution">
    <text evidence="13">The sequence shown here is derived from an EMBL/GenBank/DDBJ whole genome shotgun (WGS) entry which is preliminary data.</text>
</comment>
<dbReference type="Gene3D" id="1.20.5.440">
    <property type="entry name" value="ATP synthase delta/epsilon subunit, C-terminal domain"/>
    <property type="match status" value="1"/>
</dbReference>
<dbReference type="Pfam" id="PF00401">
    <property type="entry name" value="ATP-synt_DE"/>
    <property type="match status" value="1"/>
</dbReference>
<dbReference type="Pfam" id="PF02823">
    <property type="entry name" value="ATP-synt_DE_N"/>
    <property type="match status" value="1"/>
</dbReference>
<keyword evidence="10" id="KW-0175">Coiled coil</keyword>
<evidence type="ECO:0000259" key="12">
    <source>
        <dbReference type="Pfam" id="PF02823"/>
    </source>
</evidence>
<organism evidence="13 14">
    <name type="scientific">Oribacterium sinus</name>
    <dbReference type="NCBI Taxonomy" id="237576"/>
    <lineage>
        <taxon>Bacteria</taxon>
        <taxon>Bacillati</taxon>
        <taxon>Bacillota</taxon>
        <taxon>Clostridia</taxon>
        <taxon>Lachnospirales</taxon>
        <taxon>Lachnospiraceae</taxon>
        <taxon>Oribacterium</taxon>
    </lineage>
</organism>
<evidence type="ECO:0000256" key="2">
    <source>
        <dbReference type="ARBA" id="ARBA00005712"/>
    </source>
</evidence>
<dbReference type="NCBIfam" id="TIGR01216">
    <property type="entry name" value="ATP_synt_epsi"/>
    <property type="match status" value="1"/>
</dbReference>
<evidence type="ECO:0000256" key="7">
    <source>
        <dbReference type="ARBA" id="ARBA00023310"/>
    </source>
</evidence>
<evidence type="ECO:0000259" key="11">
    <source>
        <dbReference type="Pfam" id="PF00401"/>
    </source>
</evidence>
<evidence type="ECO:0000256" key="8">
    <source>
        <dbReference type="HAMAP-Rule" id="MF_00530"/>
    </source>
</evidence>
<keyword evidence="4 8" id="KW-0406">Ion transport</keyword>
<dbReference type="InterPro" id="IPR020547">
    <property type="entry name" value="ATP_synth_F1_esu_C"/>
</dbReference>
<dbReference type="InterPro" id="IPR020546">
    <property type="entry name" value="ATP_synth_F1_dsu/esu_N"/>
</dbReference>
<keyword evidence="3 8" id="KW-0813">Transport</keyword>
<evidence type="ECO:0000256" key="10">
    <source>
        <dbReference type="SAM" id="Coils"/>
    </source>
</evidence>
<protein>
    <recommendedName>
        <fullName evidence="8">ATP synthase epsilon chain</fullName>
    </recommendedName>
    <alternativeName>
        <fullName evidence="8">ATP synthase F1 sector epsilon subunit</fullName>
    </alternativeName>
    <alternativeName>
        <fullName evidence="8">F-ATPase epsilon subunit</fullName>
    </alternativeName>
</protein>
<evidence type="ECO:0000313" key="13">
    <source>
        <dbReference type="EMBL" id="MBB6042146.1"/>
    </source>
</evidence>
<dbReference type="InterPro" id="IPR036771">
    <property type="entry name" value="ATPsynth_dsu/esu_N"/>
</dbReference>
<keyword evidence="8" id="KW-0375">Hydrogen ion transport</keyword>
<comment type="similarity">
    <text evidence="2 8 9">Belongs to the ATPase epsilon chain family.</text>
</comment>
<dbReference type="GO" id="GO:0005886">
    <property type="term" value="C:plasma membrane"/>
    <property type="evidence" value="ECO:0007669"/>
    <property type="project" value="UniProtKB-SubCell"/>
</dbReference>
<dbReference type="PANTHER" id="PTHR13822">
    <property type="entry name" value="ATP SYNTHASE DELTA/EPSILON CHAIN"/>
    <property type="match status" value="1"/>
</dbReference>
<name>A0A7W9SHY5_9FIRM</name>
<reference evidence="13 14" key="1">
    <citation type="submission" date="2020-08" db="EMBL/GenBank/DDBJ databases">
        <title>Genomic Encyclopedia of Type Strains, Phase IV (KMG-IV): sequencing the most valuable type-strain genomes for metagenomic binning, comparative biology and taxonomic classification.</title>
        <authorList>
            <person name="Goeker M."/>
        </authorList>
    </citation>
    <scope>NUCLEOTIDE SEQUENCE [LARGE SCALE GENOMIC DNA]</scope>
    <source>
        <strain evidence="13 14">DSM 17245</strain>
    </source>
</reference>
<dbReference type="GO" id="GO:0005524">
    <property type="term" value="F:ATP binding"/>
    <property type="evidence" value="ECO:0007669"/>
    <property type="project" value="UniProtKB-UniRule"/>
</dbReference>
<dbReference type="InterPro" id="IPR036794">
    <property type="entry name" value="ATP_F1_dsu/esu_C_sf"/>
</dbReference>
<feature type="domain" description="ATP synthase F1 complex delta/epsilon subunit N-terminal" evidence="12">
    <location>
        <begin position="10"/>
        <end position="87"/>
    </location>
</feature>
<dbReference type="EMBL" id="JACHHH010000012">
    <property type="protein sequence ID" value="MBB6042146.1"/>
    <property type="molecule type" value="Genomic_DNA"/>
</dbReference>
<dbReference type="RefSeq" id="WP_183684647.1">
    <property type="nucleotide sequence ID" value="NZ_JACHHH010000012.1"/>
</dbReference>
<dbReference type="SUPFAM" id="SSF46604">
    <property type="entry name" value="Epsilon subunit of F1F0-ATP synthase C-terminal domain"/>
    <property type="match status" value="1"/>
</dbReference>